<keyword evidence="2 4" id="KW-0479">Metal-binding</keyword>
<protein>
    <submittedName>
        <fullName evidence="7">Cytochrome c</fullName>
    </submittedName>
</protein>
<feature type="domain" description="Cytochrome c" evidence="6">
    <location>
        <begin position="95"/>
        <end position="180"/>
    </location>
</feature>
<dbReference type="InterPro" id="IPR036909">
    <property type="entry name" value="Cyt_c-like_dom_sf"/>
</dbReference>
<evidence type="ECO:0000256" key="1">
    <source>
        <dbReference type="ARBA" id="ARBA00022617"/>
    </source>
</evidence>
<evidence type="ECO:0000256" key="5">
    <source>
        <dbReference type="SAM" id="MobiDB-lite"/>
    </source>
</evidence>
<dbReference type="Proteomes" id="UP001494588">
    <property type="component" value="Unassembled WGS sequence"/>
</dbReference>
<dbReference type="RefSeq" id="WP_201659342.1">
    <property type="nucleotide sequence ID" value="NZ_CAJHCS010000034.1"/>
</dbReference>
<dbReference type="SUPFAM" id="SSF46626">
    <property type="entry name" value="Cytochrome c"/>
    <property type="match status" value="1"/>
</dbReference>
<gene>
    <name evidence="7" type="ORF">V4C55_32935</name>
</gene>
<evidence type="ECO:0000256" key="2">
    <source>
        <dbReference type="ARBA" id="ARBA00022723"/>
    </source>
</evidence>
<dbReference type="PROSITE" id="PS51007">
    <property type="entry name" value="CYTC"/>
    <property type="match status" value="1"/>
</dbReference>
<proteinExistence type="predicted"/>
<accession>A0ABU9QM63</accession>
<feature type="region of interest" description="Disordered" evidence="5">
    <location>
        <begin position="34"/>
        <end position="76"/>
    </location>
</feature>
<dbReference type="PROSITE" id="PS51257">
    <property type="entry name" value="PROKAR_LIPOPROTEIN"/>
    <property type="match status" value="1"/>
</dbReference>
<evidence type="ECO:0000256" key="4">
    <source>
        <dbReference type="PROSITE-ProRule" id="PRU00433"/>
    </source>
</evidence>
<dbReference type="InterPro" id="IPR009056">
    <property type="entry name" value="Cyt_c-like_dom"/>
</dbReference>
<reference evidence="7 8" key="1">
    <citation type="submission" date="2024-01" db="EMBL/GenBank/DDBJ databases">
        <title>The diversity of rhizobia nodulating Mimosa spp. in eleven states of Brazil covering several biomes is determined by host plant, location, and edaphic factors.</title>
        <authorList>
            <person name="Rouws L."/>
            <person name="Barauna A."/>
            <person name="Beukes C."/>
            <person name="De Faria S.M."/>
            <person name="Gross E."/>
            <person name="Dos Reis Junior F.B."/>
            <person name="Simon M."/>
            <person name="Maluk M."/>
            <person name="Odee D.W."/>
            <person name="Kenicer G."/>
            <person name="Young J.P.W."/>
            <person name="Reis V.M."/>
            <person name="Zilli J."/>
            <person name="James E.K."/>
        </authorList>
    </citation>
    <scope>NUCLEOTIDE SEQUENCE [LARGE SCALE GENOMIC DNA]</scope>
    <source>
        <strain evidence="7 8">JPY77</strain>
    </source>
</reference>
<dbReference type="Gene3D" id="1.10.760.10">
    <property type="entry name" value="Cytochrome c-like domain"/>
    <property type="match status" value="1"/>
</dbReference>
<sequence length="208" mass="22826">MNRLAGIVLSCCVAASLGGCEKAKQDMYDQPKYKPLARSDLFPDGNSSRPLPPDSVPYSKGPFAGTSSGRKGTDAVSTDIAAGTAQSNPYPVTMQLLLRGRQRFEIYCMPCHSAVGDGDGFIARRGFPHPPSYHDERLRQAPDRHFFDVVTNGYGVMYPYADRVDPPDRWAIIAYIRALQLSQHADVTRLPPEVLEHLKATQSGGTTR</sequence>
<keyword evidence="8" id="KW-1185">Reference proteome</keyword>
<name>A0ABU9QM63_9BURK</name>
<keyword evidence="3 4" id="KW-0408">Iron</keyword>
<keyword evidence="1 4" id="KW-0349">Heme</keyword>
<evidence type="ECO:0000313" key="7">
    <source>
        <dbReference type="EMBL" id="MEM5290538.1"/>
    </source>
</evidence>
<evidence type="ECO:0000313" key="8">
    <source>
        <dbReference type="Proteomes" id="UP001494588"/>
    </source>
</evidence>
<dbReference type="Pfam" id="PF13442">
    <property type="entry name" value="Cytochrome_CBB3"/>
    <property type="match status" value="1"/>
</dbReference>
<evidence type="ECO:0000259" key="6">
    <source>
        <dbReference type="PROSITE" id="PS51007"/>
    </source>
</evidence>
<comment type="caution">
    <text evidence="7">The sequence shown here is derived from an EMBL/GenBank/DDBJ whole genome shotgun (WGS) entry which is preliminary data.</text>
</comment>
<organism evidence="7 8">
    <name type="scientific">Paraburkholderia sabiae</name>
    <dbReference type="NCBI Taxonomy" id="273251"/>
    <lineage>
        <taxon>Bacteria</taxon>
        <taxon>Pseudomonadati</taxon>
        <taxon>Pseudomonadota</taxon>
        <taxon>Betaproteobacteria</taxon>
        <taxon>Burkholderiales</taxon>
        <taxon>Burkholderiaceae</taxon>
        <taxon>Paraburkholderia</taxon>
    </lineage>
</organism>
<evidence type="ECO:0000256" key="3">
    <source>
        <dbReference type="ARBA" id="ARBA00023004"/>
    </source>
</evidence>
<dbReference type="PANTHER" id="PTHR40394:SF2">
    <property type="entry name" value="QUINOL:CYTOCHROME C OXIDOREDUCTASE MEMBRANE PROTEIN"/>
    <property type="match status" value="1"/>
</dbReference>
<dbReference type="PANTHER" id="PTHR40394">
    <property type="entry name" value="LIPOPROTEIN-RELATED"/>
    <property type="match status" value="1"/>
</dbReference>
<dbReference type="EMBL" id="JAZHGC010000037">
    <property type="protein sequence ID" value="MEM5290538.1"/>
    <property type="molecule type" value="Genomic_DNA"/>
</dbReference>